<name>A0A8I6TJP5_CIMLE</name>
<organism evidence="13 14">
    <name type="scientific">Cimex lectularius</name>
    <name type="common">Bed bug</name>
    <name type="synonym">Acanthia lectularia</name>
    <dbReference type="NCBI Taxonomy" id="79782"/>
    <lineage>
        <taxon>Eukaryota</taxon>
        <taxon>Metazoa</taxon>
        <taxon>Ecdysozoa</taxon>
        <taxon>Arthropoda</taxon>
        <taxon>Hexapoda</taxon>
        <taxon>Insecta</taxon>
        <taxon>Pterygota</taxon>
        <taxon>Neoptera</taxon>
        <taxon>Paraneoptera</taxon>
        <taxon>Hemiptera</taxon>
        <taxon>Heteroptera</taxon>
        <taxon>Panheteroptera</taxon>
        <taxon>Cimicomorpha</taxon>
        <taxon>Cimicidae</taxon>
        <taxon>Cimex</taxon>
    </lineage>
</organism>
<dbReference type="AlphaFoldDB" id="A0A8I6TJP5"/>
<keyword evidence="2" id="KW-0808">Transferase</keyword>
<gene>
    <name evidence="13" type="primary">106670556</name>
</gene>
<dbReference type="PANTHER" id="PTHR13906">
    <property type="entry name" value="PORCUPINE"/>
    <property type="match status" value="1"/>
</dbReference>
<reference evidence="13" key="1">
    <citation type="submission" date="2022-01" db="UniProtKB">
        <authorList>
            <consortium name="EnsemblMetazoa"/>
        </authorList>
    </citation>
    <scope>IDENTIFICATION</scope>
</reference>
<evidence type="ECO:0000256" key="6">
    <source>
        <dbReference type="ARBA" id="ARBA00023136"/>
    </source>
</evidence>
<dbReference type="GO" id="GO:0061355">
    <property type="term" value="P:Wnt protein secretion"/>
    <property type="evidence" value="ECO:0007669"/>
    <property type="project" value="TreeGrafter"/>
</dbReference>
<evidence type="ECO:0000256" key="11">
    <source>
        <dbReference type="ARBA" id="ARBA00047978"/>
    </source>
</evidence>
<sequence>MYDDLGPDLEGFDLMDEEDLYDLGEQEDYMKSQTVYDVFRYCLKPTVLDAYANLLHLFLVCLLFRTATQIARFSSTFYHLASAVSGSYVLYVFFSGHCLHTIGMVLVCYLALKKVSSSFGRYRGYCIAAGLLTYLFLAEMSLVKSQTWERIRGPQMMTAIKIISYAFDLDNGCVKKLNFLNYLGYALCPGTSIFGPWVSYSDYLACLDNDQWDLKWIYRIFMSFLKSLIFFTLSVCILEWVVPDNSTQPWLIYRNAMSFRVSHYFVSYVSETSALFSGYVKRIDVSKPMSIEIPHSLVEVVVYWNLPLHRWLKTYVFKTTLQAGSLVAVMSTYLISALLHGLNLRLAAVLLSLGVYTYVEHSFRSDLAYRFSACVSSRSCSAPCHKHRNTTNNLIVHTVNNLFTALAMFHLAYLGVLIDMTNSKQVTLENAFLEWHNVNYISHIVVLATFIIHKIMMIFM</sequence>
<dbReference type="OMA" id="WRQRSDW"/>
<dbReference type="KEGG" id="clec:106670556"/>
<dbReference type="InterPro" id="IPR004299">
    <property type="entry name" value="MBOAT_fam"/>
</dbReference>
<feature type="transmembrane region" description="Helical" evidence="12">
    <location>
        <begin position="394"/>
        <end position="418"/>
    </location>
</feature>
<dbReference type="GO" id="GO:1990698">
    <property type="term" value="F:palmitoleoyltransferase activity"/>
    <property type="evidence" value="ECO:0007669"/>
    <property type="project" value="UniProtKB-EC"/>
</dbReference>
<accession>A0A8I6TJP5</accession>
<feature type="transmembrane region" description="Helical" evidence="12">
    <location>
        <begin position="124"/>
        <end position="143"/>
    </location>
</feature>
<comment type="similarity">
    <text evidence="8">Belongs to the membrane-bound acyltransferase family. Porcupine subfamily.</text>
</comment>
<feature type="transmembrane region" description="Helical" evidence="12">
    <location>
        <begin position="315"/>
        <end position="336"/>
    </location>
</feature>
<evidence type="ECO:0000313" key="13">
    <source>
        <dbReference type="EnsemblMetazoa" id="XP_014256500.1"/>
    </source>
</evidence>
<keyword evidence="5 12" id="KW-1133">Transmembrane helix</keyword>
<dbReference type="GO" id="GO:0005783">
    <property type="term" value="C:endoplasmic reticulum"/>
    <property type="evidence" value="ECO:0007669"/>
    <property type="project" value="TreeGrafter"/>
</dbReference>
<feature type="transmembrane region" description="Helical" evidence="12">
    <location>
        <begin position="438"/>
        <end position="459"/>
    </location>
</feature>
<dbReference type="EC" id="2.3.1.250" evidence="9"/>
<dbReference type="OrthoDB" id="5968863at2759"/>
<dbReference type="PANTHER" id="PTHR13906:SF12">
    <property type="entry name" value="PROTEIN-SERINE O-PALMITOLEOYLTRANSFERASE PORCUPINE"/>
    <property type="match status" value="1"/>
</dbReference>
<dbReference type="GO" id="GO:0016055">
    <property type="term" value="P:Wnt signaling pathway"/>
    <property type="evidence" value="ECO:0007669"/>
    <property type="project" value="UniProtKB-KW"/>
</dbReference>
<keyword evidence="3" id="KW-0879">Wnt signaling pathway</keyword>
<feature type="transmembrane region" description="Helical" evidence="12">
    <location>
        <begin position="88"/>
        <end position="112"/>
    </location>
</feature>
<evidence type="ECO:0000256" key="8">
    <source>
        <dbReference type="ARBA" id="ARBA00038269"/>
    </source>
</evidence>
<feature type="transmembrane region" description="Helical" evidence="12">
    <location>
        <begin position="182"/>
        <end position="204"/>
    </location>
</feature>
<dbReference type="Pfam" id="PF03062">
    <property type="entry name" value="MBOAT"/>
    <property type="match status" value="1"/>
</dbReference>
<comment type="subcellular location">
    <subcellularLocation>
        <location evidence="1">Membrane</location>
        <topology evidence="1">Multi-pass membrane protein</topology>
    </subcellularLocation>
</comment>
<dbReference type="Proteomes" id="UP000494040">
    <property type="component" value="Unassembled WGS sequence"/>
</dbReference>
<keyword evidence="4 12" id="KW-0812">Transmembrane</keyword>
<evidence type="ECO:0000256" key="10">
    <source>
        <dbReference type="ARBA" id="ARBA00040371"/>
    </source>
</evidence>
<dbReference type="InterPro" id="IPR049941">
    <property type="entry name" value="LPLAT_7/PORCN-like"/>
</dbReference>
<dbReference type="GO" id="GO:0017147">
    <property type="term" value="F:Wnt-protein binding"/>
    <property type="evidence" value="ECO:0007669"/>
    <property type="project" value="TreeGrafter"/>
</dbReference>
<evidence type="ECO:0000256" key="12">
    <source>
        <dbReference type="SAM" id="Phobius"/>
    </source>
</evidence>
<evidence type="ECO:0000256" key="7">
    <source>
        <dbReference type="ARBA" id="ARBA00023315"/>
    </source>
</evidence>
<evidence type="ECO:0000256" key="4">
    <source>
        <dbReference type="ARBA" id="ARBA00022692"/>
    </source>
</evidence>
<dbReference type="GO" id="GO:0016020">
    <property type="term" value="C:membrane"/>
    <property type="evidence" value="ECO:0007669"/>
    <property type="project" value="UniProtKB-SubCell"/>
</dbReference>
<proteinExistence type="inferred from homology"/>
<dbReference type="GO" id="GO:0030258">
    <property type="term" value="P:lipid modification"/>
    <property type="evidence" value="ECO:0007669"/>
    <property type="project" value="TreeGrafter"/>
</dbReference>
<evidence type="ECO:0000256" key="1">
    <source>
        <dbReference type="ARBA" id="ARBA00004141"/>
    </source>
</evidence>
<feature type="transmembrane region" description="Helical" evidence="12">
    <location>
        <begin position="50"/>
        <end position="68"/>
    </location>
</feature>
<protein>
    <recommendedName>
        <fullName evidence="10">Protein-serine O-palmitoleoyltransferase porcupine</fullName>
        <ecNumber evidence="9">2.3.1.250</ecNumber>
    </recommendedName>
</protein>
<evidence type="ECO:0000313" key="14">
    <source>
        <dbReference type="Proteomes" id="UP000494040"/>
    </source>
</evidence>
<evidence type="ECO:0000256" key="3">
    <source>
        <dbReference type="ARBA" id="ARBA00022687"/>
    </source>
</evidence>
<comment type="catalytic activity">
    <reaction evidence="11">
        <text>[Wnt protein]-L-serine + (9Z)-hexadecenoyl-CoA = [Wnt protein]-O-(9Z)-hexadecenoyl-L-serine + CoA</text>
        <dbReference type="Rhea" id="RHEA:45336"/>
        <dbReference type="Rhea" id="RHEA-COMP:11170"/>
        <dbReference type="Rhea" id="RHEA-COMP:11171"/>
        <dbReference type="ChEBI" id="CHEBI:29999"/>
        <dbReference type="ChEBI" id="CHEBI:57287"/>
        <dbReference type="ChEBI" id="CHEBI:61540"/>
        <dbReference type="ChEBI" id="CHEBI:85189"/>
        <dbReference type="EC" id="2.3.1.250"/>
    </reaction>
</comment>
<keyword evidence="7" id="KW-0012">Acyltransferase</keyword>
<evidence type="ECO:0000256" key="5">
    <source>
        <dbReference type="ARBA" id="ARBA00022989"/>
    </source>
</evidence>
<evidence type="ECO:0000256" key="9">
    <source>
        <dbReference type="ARBA" id="ARBA00038867"/>
    </source>
</evidence>
<dbReference type="EnsemblMetazoa" id="XM_014401014.2">
    <property type="protein sequence ID" value="XP_014256500.1"/>
    <property type="gene ID" value="LOC106670556"/>
</dbReference>
<evidence type="ECO:0000256" key="2">
    <source>
        <dbReference type="ARBA" id="ARBA00022679"/>
    </source>
</evidence>
<keyword evidence="6 12" id="KW-0472">Membrane</keyword>
<feature type="transmembrane region" description="Helical" evidence="12">
    <location>
        <begin position="216"/>
        <end position="241"/>
    </location>
</feature>
<keyword evidence="14" id="KW-1185">Reference proteome</keyword>